<protein>
    <submittedName>
        <fullName evidence="2">Uncharacterized protein</fullName>
    </submittedName>
</protein>
<gene>
    <name evidence="2" type="ORF">NBRC116598_41500</name>
</gene>
<accession>A0ABQ0AS77</accession>
<keyword evidence="1" id="KW-0472">Membrane</keyword>
<name>A0ABQ0AS77_9RHOB</name>
<evidence type="ECO:0000313" key="2">
    <source>
        <dbReference type="EMBL" id="GAA6198705.1"/>
    </source>
</evidence>
<keyword evidence="1" id="KW-1133">Transmembrane helix</keyword>
<evidence type="ECO:0000313" key="3">
    <source>
        <dbReference type="Proteomes" id="UP001441944"/>
    </source>
</evidence>
<evidence type="ECO:0000256" key="1">
    <source>
        <dbReference type="SAM" id="Phobius"/>
    </source>
</evidence>
<dbReference type="Proteomes" id="UP001441944">
    <property type="component" value="Unassembled WGS sequence"/>
</dbReference>
<organism evidence="2 3">
    <name type="scientific">Pseudophaeobacter arcticus</name>
    <dbReference type="NCBI Taxonomy" id="385492"/>
    <lineage>
        <taxon>Bacteria</taxon>
        <taxon>Pseudomonadati</taxon>
        <taxon>Pseudomonadota</taxon>
        <taxon>Alphaproteobacteria</taxon>
        <taxon>Rhodobacterales</taxon>
        <taxon>Paracoccaceae</taxon>
        <taxon>Pseudophaeobacter</taxon>
    </lineage>
</organism>
<sequence length="70" mass="7475">MPVQERDRILNYLPFAAILIAVAPLTPNYGGESKSRSASLEAMSLEASERDYLNGDGLHAISSSHCSVPG</sequence>
<keyword evidence="3" id="KW-1185">Reference proteome</keyword>
<reference evidence="2 3" key="1">
    <citation type="submission" date="2024-04" db="EMBL/GenBank/DDBJ databases">
        <title>Draft genome sequence of Pseudophaeobacter arcticus NBRC 116598.</title>
        <authorList>
            <person name="Miyakawa T."/>
            <person name="Kusuya Y."/>
            <person name="Miura T."/>
        </authorList>
    </citation>
    <scope>NUCLEOTIDE SEQUENCE [LARGE SCALE GENOMIC DNA]</scope>
    <source>
        <strain evidence="2 3">SU-CL00105</strain>
    </source>
</reference>
<proteinExistence type="predicted"/>
<keyword evidence="1" id="KW-0812">Transmembrane</keyword>
<feature type="transmembrane region" description="Helical" evidence="1">
    <location>
        <begin position="12"/>
        <end position="30"/>
    </location>
</feature>
<comment type="caution">
    <text evidence="2">The sequence shown here is derived from an EMBL/GenBank/DDBJ whole genome shotgun (WGS) entry which is preliminary data.</text>
</comment>
<dbReference type="EMBL" id="BAABWU010000029">
    <property type="protein sequence ID" value="GAA6198705.1"/>
    <property type="molecule type" value="Genomic_DNA"/>
</dbReference>